<dbReference type="PANTHER" id="PTHR43780">
    <property type="entry name" value="1-AMINOCYCLOPROPANE-1-CARBOXYLATE DEAMINASE-RELATED"/>
    <property type="match status" value="1"/>
</dbReference>
<feature type="modified residue" description="N6-(pyridoxal phosphate)lysine" evidence="5">
    <location>
        <position position="49"/>
    </location>
</feature>
<organism evidence="7 8">
    <name type="scientific">Thermosinus carboxydivorans Nor1</name>
    <dbReference type="NCBI Taxonomy" id="401526"/>
    <lineage>
        <taxon>Bacteria</taxon>
        <taxon>Bacillati</taxon>
        <taxon>Bacillota</taxon>
        <taxon>Negativicutes</taxon>
        <taxon>Selenomonadales</taxon>
        <taxon>Sporomusaceae</taxon>
        <taxon>Thermosinus</taxon>
    </lineage>
</organism>
<comment type="cofactor">
    <cofactor evidence="1">
        <name>pyridoxal 5'-phosphate</name>
        <dbReference type="ChEBI" id="CHEBI:597326"/>
    </cofactor>
</comment>
<dbReference type="NCBIfam" id="TIGR01275">
    <property type="entry name" value="ACC_deam_rel"/>
    <property type="match status" value="1"/>
</dbReference>
<evidence type="ECO:0000256" key="3">
    <source>
        <dbReference type="ARBA" id="ARBA00022898"/>
    </source>
</evidence>
<name>A1HTZ1_9FIRM</name>
<dbReference type="Proteomes" id="UP000005139">
    <property type="component" value="Unassembled WGS sequence"/>
</dbReference>
<accession>A1HTZ1</accession>
<keyword evidence="7" id="KW-0378">Hydrolase</keyword>
<dbReference type="InterPro" id="IPR001926">
    <property type="entry name" value="TrpB-like_PALP"/>
</dbReference>
<reference evidence="7 8" key="1">
    <citation type="submission" date="2007-01" db="EMBL/GenBank/DDBJ databases">
        <title>Annotation of the draft genome assembly of Thermosinus carboxydivorans Nor1.</title>
        <authorList>
            <consortium name="US DOE Joint Genome Institute (JGI-ORNL)"/>
            <person name="Larimer F."/>
            <person name="Land M."/>
            <person name="Hauser L."/>
        </authorList>
    </citation>
    <scope>NUCLEOTIDE SEQUENCE [LARGE SCALE GENOMIC DNA]</scope>
    <source>
        <strain evidence="7 8">Nor1</strain>
    </source>
</reference>
<dbReference type="PIRSF" id="PIRSF006278">
    <property type="entry name" value="ACCD_DCysDesulf"/>
    <property type="match status" value="1"/>
</dbReference>
<dbReference type="InterPro" id="IPR027278">
    <property type="entry name" value="ACCD_DCysDesulf"/>
</dbReference>
<dbReference type="OrthoDB" id="9801249at2"/>
<evidence type="ECO:0000313" key="7">
    <source>
        <dbReference type="EMBL" id="EAX46512.1"/>
    </source>
</evidence>
<dbReference type="Gene3D" id="3.40.50.1100">
    <property type="match status" value="2"/>
</dbReference>
<comment type="similarity">
    <text evidence="2">Belongs to the ACC deaminase/D-cysteine desulfhydrase family.</text>
</comment>
<dbReference type="InterPro" id="IPR005966">
    <property type="entry name" value="D-Cys_desShydrase"/>
</dbReference>
<evidence type="ECO:0000313" key="8">
    <source>
        <dbReference type="Proteomes" id="UP000005139"/>
    </source>
</evidence>
<reference evidence="7 8" key="2">
    <citation type="submission" date="2007-01" db="EMBL/GenBank/DDBJ databases">
        <title>Sequencing of the draft genome and assembly of Thermosinus carboxydivorans Nor1.</title>
        <authorList>
            <consortium name="US DOE Joint Genome Institute (JGI-PGF)"/>
            <person name="Copeland A."/>
            <person name="Lucas S."/>
            <person name="Lapidus A."/>
            <person name="Barry K."/>
            <person name="Glavina del Rio T."/>
            <person name="Dalin E."/>
            <person name="Tice H."/>
            <person name="Bruce D."/>
            <person name="Pitluck S."/>
            <person name="Richardson P."/>
        </authorList>
    </citation>
    <scope>NUCLEOTIDE SEQUENCE [LARGE SCALE GENOMIC DNA]</scope>
    <source>
        <strain evidence="7 8">Nor1</strain>
    </source>
</reference>
<evidence type="ECO:0000256" key="1">
    <source>
        <dbReference type="ARBA" id="ARBA00001933"/>
    </source>
</evidence>
<protein>
    <submittedName>
        <fullName evidence="7">Pyridoxal phosphate-dependent enzymes, D-cysteine desulfhydrase family</fullName>
        <ecNumber evidence="7">3.5.99.7</ecNumber>
    </submittedName>
</protein>
<evidence type="ECO:0000256" key="4">
    <source>
        <dbReference type="PIRSR" id="PIRSR006278-1"/>
    </source>
</evidence>
<dbReference type="GO" id="GO:0019148">
    <property type="term" value="F:D-cysteine desulfhydrase activity"/>
    <property type="evidence" value="ECO:0007669"/>
    <property type="project" value="TreeGrafter"/>
</dbReference>
<dbReference type="PANTHER" id="PTHR43780:SF2">
    <property type="entry name" value="1-AMINOCYCLOPROPANE-1-CARBOXYLATE DEAMINASE-RELATED"/>
    <property type="match status" value="1"/>
</dbReference>
<feature type="active site" description="Nucleophile" evidence="4">
    <location>
        <position position="76"/>
    </location>
</feature>
<dbReference type="SUPFAM" id="SSF53686">
    <property type="entry name" value="Tryptophan synthase beta subunit-like PLP-dependent enzymes"/>
    <property type="match status" value="1"/>
</dbReference>
<feature type="domain" description="Tryptophan synthase beta chain-like PALP" evidence="6">
    <location>
        <begin position="12"/>
        <end position="318"/>
    </location>
</feature>
<dbReference type="InterPro" id="IPR036052">
    <property type="entry name" value="TrpB-like_PALP_sf"/>
</dbReference>
<dbReference type="EC" id="3.5.99.7" evidence="7"/>
<keyword evidence="8" id="KW-1185">Reference proteome</keyword>
<dbReference type="Pfam" id="PF00291">
    <property type="entry name" value="PALP"/>
    <property type="match status" value="1"/>
</dbReference>
<dbReference type="eggNOG" id="COG2515">
    <property type="taxonomic scope" value="Bacteria"/>
</dbReference>
<sequence length="336" mass="35865">MNLAQFPRRRYTAGPTPLEKLTRLSEVLGGPDIYIKRDDLLGLAAGGNKTRKLEFLVADALLQGADTLITCGAVQSNHCRLTLAAAVKEGLKCRLVLEERVPGSYNPDASGNNFLFRLMGVEAVKVVPGGSDMMQAMEAVAAEVAQEGRKAYIIPGGGSNEIGATGYVACAEEILAQAFDQGINFDCIVTTSGSAGTHAGLVVGFWGNNSNIPVIGINISRKKDVQEELVYNLAQRTAARVGVRGGIPRTAVQCFDEYVGPGYSLPTPAMVEAVTLLARTEAILLDPVYTGKAMAGLIDLIRQGYFKKGQKVLFVHTGGSPALYAYTRTFYDSKIV</sequence>
<dbReference type="GO" id="GO:1901605">
    <property type="term" value="P:alpha-amino acid metabolic process"/>
    <property type="evidence" value="ECO:0007669"/>
    <property type="project" value="UniProtKB-ARBA"/>
</dbReference>
<gene>
    <name evidence="7" type="ORF">TcarDRAFT_0353</name>
</gene>
<evidence type="ECO:0000256" key="2">
    <source>
        <dbReference type="ARBA" id="ARBA00008639"/>
    </source>
</evidence>
<keyword evidence="3 5" id="KW-0663">Pyridoxal phosphate</keyword>
<comment type="caution">
    <text evidence="7">The sequence shown here is derived from an EMBL/GenBank/DDBJ whole genome shotgun (WGS) entry which is preliminary data.</text>
</comment>
<proteinExistence type="inferred from homology"/>
<dbReference type="GO" id="GO:0008660">
    <property type="term" value="F:1-aminocyclopropane-1-carboxylate deaminase activity"/>
    <property type="evidence" value="ECO:0007669"/>
    <property type="project" value="UniProtKB-EC"/>
</dbReference>
<dbReference type="NCBIfam" id="NF003031">
    <property type="entry name" value="PRK03910.1-4"/>
    <property type="match status" value="1"/>
</dbReference>
<evidence type="ECO:0000259" key="6">
    <source>
        <dbReference type="Pfam" id="PF00291"/>
    </source>
</evidence>
<dbReference type="RefSeq" id="WP_007290494.1">
    <property type="nucleotide sequence ID" value="NZ_AAWL01000030.1"/>
</dbReference>
<dbReference type="AlphaFoldDB" id="A1HTZ1"/>
<dbReference type="EMBL" id="AAWL01000030">
    <property type="protein sequence ID" value="EAX46512.1"/>
    <property type="molecule type" value="Genomic_DNA"/>
</dbReference>
<evidence type="ECO:0000256" key="5">
    <source>
        <dbReference type="PIRSR" id="PIRSR006278-2"/>
    </source>
</evidence>